<name>A0A2G5C2V6_AQUCA</name>
<evidence type="ECO:0000313" key="1">
    <source>
        <dbReference type="EMBL" id="PIA25147.1"/>
    </source>
</evidence>
<reference evidence="1 2" key="1">
    <citation type="submission" date="2017-09" db="EMBL/GenBank/DDBJ databases">
        <title>WGS assembly of Aquilegia coerulea Goldsmith.</title>
        <authorList>
            <person name="Hodges S."/>
            <person name="Kramer E."/>
            <person name="Nordborg M."/>
            <person name="Tomkins J."/>
            <person name="Borevitz J."/>
            <person name="Derieg N."/>
            <person name="Yan J."/>
            <person name="Mihaltcheva S."/>
            <person name="Hayes R.D."/>
            <person name="Rokhsar D."/>
        </authorList>
    </citation>
    <scope>NUCLEOTIDE SEQUENCE [LARGE SCALE GENOMIC DNA]</scope>
    <source>
        <strain evidence="2">cv. Goldsmith</strain>
    </source>
</reference>
<dbReference type="Proteomes" id="UP000230069">
    <property type="component" value="Unassembled WGS sequence"/>
</dbReference>
<dbReference type="AlphaFoldDB" id="A0A2G5C2V6"/>
<proteinExistence type="predicted"/>
<sequence length="68" mass="7460">MVKLVFNFVVKHNASYLPSNSVLDKGHGKVFLRKDSFSSCAALSLLLAPKPPRNSLFVSLVMCCSKAF</sequence>
<accession>A0A2G5C2V6</accession>
<organism evidence="1 2">
    <name type="scientific">Aquilegia coerulea</name>
    <name type="common">Rocky mountain columbine</name>
    <dbReference type="NCBI Taxonomy" id="218851"/>
    <lineage>
        <taxon>Eukaryota</taxon>
        <taxon>Viridiplantae</taxon>
        <taxon>Streptophyta</taxon>
        <taxon>Embryophyta</taxon>
        <taxon>Tracheophyta</taxon>
        <taxon>Spermatophyta</taxon>
        <taxon>Magnoliopsida</taxon>
        <taxon>Ranunculales</taxon>
        <taxon>Ranunculaceae</taxon>
        <taxon>Thalictroideae</taxon>
        <taxon>Aquilegia</taxon>
    </lineage>
</organism>
<protein>
    <submittedName>
        <fullName evidence="1">Uncharacterized protein</fullName>
    </submittedName>
</protein>
<dbReference type="EMBL" id="KZ305140">
    <property type="protein sequence ID" value="PIA25147.1"/>
    <property type="molecule type" value="Genomic_DNA"/>
</dbReference>
<keyword evidence="2" id="KW-1185">Reference proteome</keyword>
<dbReference type="InParanoid" id="A0A2G5C2V6"/>
<evidence type="ECO:0000313" key="2">
    <source>
        <dbReference type="Proteomes" id="UP000230069"/>
    </source>
</evidence>
<gene>
    <name evidence="1" type="ORF">AQUCO_12400004v1</name>
</gene>